<dbReference type="Proteomes" id="UP000054217">
    <property type="component" value="Unassembled WGS sequence"/>
</dbReference>
<dbReference type="HOGENOM" id="CLU_3107365_0_0_1"/>
<accession>A0A0C3K7V5</accession>
<keyword evidence="2" id="KW-1185">Reference proteome</keyword>
<sequence length="51" mass="5692">MATCAYPICCIRLNVYENTLPQEGIMATCAHLICCVRLLNVYENTLPQEAS</sequence>
<gene>
    <name evidence="1" type="ORF">M404DRAFT_999784</name>
</gene>
<dbReference type="InParanoid" id="A0A0C3K7V5"/>
<organism evidence="1 2">
    <name type="scientific">Pisolithus tinctorius Marx 270</name>
    <dbReference type="NCBI Taxonomy" id="870435"/>
    <lineage>
        <taxon>Eukaryota</taxon>
        <taxon>Fungi</taxon>
        <taxon>Dikarya</taxon>
        <taxon>Basidiomycota</taxon>
        <taxon>Agaricomycotina</taxon>
        <taxon>Agaricomycetes</taxon>
        <taxon>Agaricomycetidae</taxon>
        <taxon>Boletales</taxon>
        <taxon>Sclerodermatineae</taxon>
        <taxon>Pisolithaceae</taxon>
        <taxon>Pisolithus</taxon>
    </lineage>
</organism>
<protein>
    <submittedName>
        <fullName evidence="1">Uncharacterized protein</fullName>
    </submittedName>
</protein>
<name>A0A0C3K7V5_PISTI</name>
<evidence type="ECO:0000313" key="1">
    <source>
        <dbReference type="EMBL" id="KIO05667.1"/>
    </source>
</evidence>
<dbReference type="EMBL" id="KN831966">
    <property type="protein sequence ID" value="KIO05667.1"/>
    <property type="molecule type" value="Genomic_DNA"/>
</dbReference>
<dbReference type="AlphaFoldDB" id="A0A0C3K7V5"/>
<proteinExistence type="predicted"/>
<evidence type="ECO:0000313" key="2">
    <source>
        <dbReference type="Proteomes" id="UP000054217"/>
    </source>
</evidence>
<reference evidence="2" key="2">
    <citation type="submission" date="2015-01" db="EMBL/GenBank/DDBJ databases">
        <title>Evolutionary Origins and Diversification of the Mycorrhizal Mutualists.</title>
        <authorList>
            <consortium name="DOE Joint Genome Institute"/>
            <consortium name="Mycorrhizal Genomics Consortium"/>
            <person name="Kohler A."/>
            <person name="Kuo A."/>
            <person name="Nagy L.G."/>
            <person name="Floudas D."/>
            <person name="Copeland A."/>
            <person name="Barry K.W."/>
            <person name="Cichocki N."/>
            <person name="Veneault-Fourrey C."/>
            <person name="LaButti K."/>
            <person name="Lindquist E.A."/>
            <person name="Lipzen A."/>
            <person name="Lundell T."/>
            <person name="Morin E."/>
            <person name="Murat C."/>
            <person name="Riley R."/>
            <person name="Ohm R."/>
            <person name="Sun H."/>
            <person name="Tunlid A."/>
            <person name="Henrissat B."/>
            <person name="Grigoriev I.V."/>
            <person name="Hibbett D.S."/>
            <person name="Martin F."/>
        </authorList>
    </citation>
    <scope>NUCLEOTIDE SEQUENCE [LARGE SCALE GENOMIC DNA]</scope>
    <source>
        <strain evidence="2">Marx 270</strain>
    </source>
</reference>
<reference evidence="1 2" key="1">
    <citation type="submission" date="2014-04" db="EMBL/GenBank/DDBJ databases">
        <authorList>
            <consortium name="DOE Joint Genome Institute"/>
            <person name="Kuo A."/>
            <person name="Kohler A."/>
            <person name="Costa M.D."/>
            <person name="Nagy L.G."/>
            <person name="Floudas D."/>
            <person name="Copeland A."/>
            <person name="Barry K.W."/>
            <person name="Cichocki N."/>
            <person name="Veneault-Fourrey C."/>
            <person name="LaButti K."/>
            <person name="Lindquist E.A."/>
            <person name="Lipzen A."/>
            <person name="Lundell T."/>
            <person name="Morin E."/>
            <person name="Murat C."/>
            <person name="Sun H."/>
            <person name="Tunlid A."/>
            <person name="Henrissat B."/>
            <person name="Grigoriev I.V."/>
            <person name="Hibbett D.S."/>
            <person name="Martin F."/>
            <person name="Nordberg H.P."/>
            <person name="Cantor M.N."/>
            <person name="Hua S.X."/>
        </authorList>
    </citation>
    <scope>NUCLEOTIDE SEQUENCE [LARGE SCALE GENOMIC DNA]</scope>
    <source>
        <strain evidence="1 2">Marx 270</strain>
    </source>
</reference>